<dbReference type="Proteomes" id="UP000013827">
    <property type="component" value="Unassembled WGS sequence"/>
</dbReference>
<evidence type="ECO:0000313" key="7">
    <source>
        <dbReference type="Proteomes" id="UP000013827"/>
    </source>
</evidence>
<dbReference type="HOGENOM" id="CLU_171326_0_0_1"/>
<dbReference type="AlphaFoldDB" id="A0A0D3KXH4"/>
<dbReference type="GO" id="GO:0006457">
    <property type="term" value="P:protein folding"/>
    <property type="evidence" value="ECO:0007669"/>
    <property type="project" value="InterPro"/>
</dbReference>
<dbReference type="PRINTS" id="PR00626">
    <property type="entry name" value="CALRETICULIN"/>
</dbReference>
<dbReference type="InterPro" id="IPR009033">
    <property type="entry name" value="Calreticulin/calnexin_P_dom_sf"/>
</dbReference>
<keyword evidence="4" id="KW-0472">Membrane</keyword>
<evidence type="ECO:0000256" key="2">
    <source>
        <dbReference type="ARBA" id="ARBA00022692"/>
    </source>
</evidence>
<dbReference type="InterPro" id="IPR001580">
    <property type="entry name" value="Calret/calnex"/>
</dbReference>
<evidence type="ECO:0000256" key="5">
    <source>
        <dbReference type="RuleBase" id="RU362126"/>
    </source>
</evidence>
<keyword evidence="2" id="KW-0812">Transmembrane</keyword>
<dbReference type="eggNOG" id="KOG0675">
    <property type="taxonomic scope" value="Eukaryota"/>
</dbReference>
<comment type="subcellular location">
    <subcellularLocation>
        <location evidence="1">Endoplasmic reticulum membrane</location>
        <topology evidence="1">Single-pass membrane protein</topology>
    </subcellularLocation>
</comment>
<dbReference type="GO" id="GO:0051082">
    <property type="term" value="F:unfolded protein binding"/>
    <property type="evidence" value="ECO:0007669"/>
    <property type="project" value="InterPro"/>
</dbReference>
<dbReference type="SUPFAM" id="SSF63887">
    <property type="entry name" value="P-domain of calnexin/calreticulin"/>
    <property type="match status" value="1"/>
</dbReference>
<dbReference type="STRING" id="2903.R1G3N7"/>
<keyword evidence="7" id="KW-1185">Reference proteome</keyword>
<keyword evidence="3" id="KW-1133">Transmembrane helix</keyword>
<evidence type="ECO:0000313" key="6">
    <source>
        <dbReference type="EnsemblProtists" id="EOD40459"/>
    </source>
</evidence>
<dbReference type="GO" id="GO:0005509">
    <property type="term" value="F:calcium ion binding"/>
    <property type="evidence" value="ECO:0007669"/>
    <property type="project" value="InterPro"/>
</dbReference>
<dbReference type="GeneID" id="17285728"/>
<proteinExistence type="inferred from homology"/>
<dbReference type="Gene3D" id="2.10.250.10">
    <property type="entry name" value="Calreticulin/calnexin, P domain"/>
    <property type="match status" value="1"/>
</dbReference>
<reference evidence="6" key="2">
    <citation type="submission" date="2024-10" db="UniProtKB">
        <authorList>
            <consortium name="EnsemblProtists"/>
        </authorList>
    </citation>
    <scope>IDENTIFICATION</scope>
</reference>
<evidence type="ECO:0000256" key="1">
    <source>
        <dbReference type="ARBA" id="ARBA00004389"/>
    </source>
</evidence>
<organism evidence="6 7">
    <name type="scientific">Emiliania huxleyi (strain CCMP1516)</name>
    <dbReference type="NCBI Taxonomy" id="280463"/>
    <lineage>
        <taxon>Eukaryota</taxon>
        <taxon>Haptista</taxon>
        <taxon>Haptophyta</taxon>
        <taxon>Prymnesiophyceae</taxon>
        <taxon>Isochrysidales</taxon>
        <taxon>Noelaerhabdaceae</taxon>
        <taxon>Emiliania</taxon>
    </lineage>
</organism>
<accession>A0A0D3KXH4</accession>
<dbReference type="EnsemblProtists" id="EOD40459">
    <property type="protein sequence ID" value="EOD40459"/>
    <property type="gene ID" value="EMIHUDRAFT_49942"/>
</dbReference>
<keyword evidence="5" id="KW-0256">Endoplasmic reticulum</keyword>
<dbReference type="KEGG" id="ehx:EMIHUDRAFT_49942"/>
<dbReference type="PANTHER" id="PTHR11073">
    <property type="entry name" value="CALRETICULIN AND CALNEXIN"/>
    <property type="match status" value="1"/>
</dbReference>
<name>A0A0D3KXH4_EMIH1</name>
<dbReference type="PaxDb" id="2903-EOD40459"/>
<comment type="similarity">
    <text evidence="5">Belongs to the calreticulin family.</text>
</comment>
<dbReference type="PANTHER" id="PTHR11073:SF1">
    <property type="entry name" value="CALNEXIN 14D-RELATED"/>
    <property type="match status" value="1"/>
</dbReference>
<dbReference type="GO" id="GO:0036503">
    <property type="term" value="P:ERAD pathway"/>
    <property type="evidence" value="ECO:0007669"/>
    <property type="project" value="TreeGrafter"/>
</dbReference>
<dbReference type="GO" id="GO:0005789">
    <property type="term" value="C:endoplasmic reticulum membrane"/>
    <property type="evidence" value="ECO:0007669"/>
    <property type="project" value="UniProtKB-SubCell"/>
</dbReference>
<dbReference type="RefSeq" id="XP_005792888.1">
    <property type="nucleotide sequence ID" value="XM_005792831.1"/>
</dbReference>
<evidence type="ECO:0000256" key="3">
    <source>
        <dbReference type="ARBA" id="ARBA00022989"/>
    </source>
</evidence>
<reference evidence="7" key="1">
    <citation type="journal article" date="2013" name="Nature">
        <title>Pan genome of the phytoplankton Emiliania underpins its global distribution.</title>
        <authorList>
            <person name="Read B.A."/>
            <person name="Kegel J."/>
            <person name="Klute M.J."/>
            <person name="Kuo A."/>
            <person name="Lefebvre S.C."/>
            <person name="Maumus F."/>
            <person name="Mayer C."/>
            <person name="Miller J."/>
            <person name="Monier A."/>
            <person name="Salamov A."/>
            <person name="Young J."/>
            <person name="Aguilar M."/>
            <person name="Claverie J.M."/>
            <person name="Frickenhaus S."/>
            <person name="Gonzalez K."/>
            <person name="Herman E.K."/>
            <person name="Lin Y.C."/>
            <person name="Napier J."/>
            <person name="Ogata H."/>
            <person name="Sarno A.F."/>
            <person name="Shmutz J."/>
            <person name="Schroeder D."/>
            <person name="de Vargas C."/>
            <person name="Verret F."/>
            <person name="von Dassow P."/>
            <person name="Valentin K."/>
            <person name="Van de Peer Y."/>
            <person name="Wheeler G."/>
            <person name="Dacks J.B."/>
            <person name="Delwiche C.F."/>
            <person name="Dyhrman S.T."/>
            <person name="Glockner G."/>
            <person name="John U."/>
            <person name="Richards T."/>
            <person name="Worden A.Z."/>
            <person name="Zhang X."/>
            <person name="Grigoriev I.V."/>
            <person name="Allen A.E."/>
            <person name="Bidle K."/>
            <person name="Borodovsky M."/>
            <person name="Bowler C."/>
            <person name="Brownlee C."/>
            <person name="Cock J.M."/>
            <person name="Elias M."/>
            <person name="Gladyshev V.N."/>
            <person name="Groth M."/>
            <person name="Guda C."/>
            <person name="Hadaegh A."/>
            <person name="Iglesias-Rodriguez M.D."/>
            <person name="Jenkins J."/>
            <person name="Jones B.M."/>
            <person name="Lawson T."/>
            <person name="Leese F."/>
            <person name="Lindquist E."/>
            <person name="Lobanov A."/>
            <person name="Lomsadze A."/>
            <person name="Malik S.B."/>
            <person name="Marsh M.E."/>
            <person name="Mackinder L."/>
            <person name="Mock T."/>
            <person name="Mueller-Roeber B."/>
            <person name="Pagarete A."/>
            <person name="Parker M."/>
            <person name="Probert I."/>
            <person name="Quesneville H."/>
            <person name="Raines C."/>
            <person name="Rensing S.A."/>
            <person name="Riano-Pachon D.M."/>
            <person name="Richier S."/>
            <person name="Rokitta S."/>
            <person name="Shiraiwa Y."/>
            <person name="Soanes D.M."/>
            <person name="van der Giezen M."/>
            <person name="Wahlund T.M."/>
            <person name="Williams B."/>
            <person name="Wilson W."/>
            <person name="Wolfe G."/>
            <person name="Wurch L.L."/>
        </authorList>
    </citation>
    <scope>NUCLEOTIDE SEQUENCE</scope>
</reference>
<evidence type="ECO:0000256" key="4">
    <source>
        <dbReference type="ARBA" id="ARBA00023136"/>
    </source>
</evidence>
<protein>
    <recommendedName>
        <fullName evidence="8">Calnexin</fullName>
    </recommendedName>
</protein>
<sequence length="77" mass="8643">GEWKAPQIRNPDYKGKWTAPKVDNPEYKGVWKPKQIANPGYFSDEQPHAMAPIGGIGIELWTMQDGALFDNILISTD</sequence>
<dbReference type="Pfam" id="PF00262">
    <property type="entry name" value="Calreticulin"/>
    <property type="match status" value="1"/>
</dbReference>
<evidence type="ECO:0008006" key="8">
    <source>
        <dbReference type="Google" id="ProtNLM"/>
    </source>
</evidence>
<keyword evidence="5" id="KW-0143">Chaperone</keyword>